<evidence type="ECO:0000313" key="3">
    <source>
        <dbReference type="Proteomes" id="UP000707356"/>
    </source>
</evidence>
<dbReference type="Gene3D" id="3.10.310.70">
    <property type="match status" value="1"/>
</dbReference>
<dbReference type="InterPro" id="IPR013108">
    <property type="entry name" value="Amidohydro_3"/>
</dbReference>
<proteinExistence type="predicted"/>
<dbReference type="Pfam" id="PF07969">
    <property type="entry name" value="Amidohydro_3"/>
    <property type="match status" value="1"/>
</dbReference>
<name>A0A951P9H0_9CYAN</name>
<reference evidence="2" key="1">
    <citation type="submission" date="2021-05" db="EMBL/GenBank/DDBJ databases">
        <authorList>
            <person name="Pietrasiak N."/>
            <person name="Ward R."/>
            <person name="Stajich J.E."/>
            <person name="Kurbessoian T."/>
        </authorList>
    </citation>
    <scope>NUCLEOTIDE SEQUENCE</scope>
    <source>
        <strain evidence="2">GSE-TBD4-15B</strain>
    </source>
</reference>
<evidence type="ECO:0000313" key="2">
    <source>
        <dbReference type="EMBL" id="MBW4464544.1"/>
    </source>
</evidence>
<protein>
    <submittedName>
        <fullName evidence="2">Amidohydrolase</fullName>
    </submittedName>
</protein>
<dbReference type="SUPFAM" id="SSF51556">
    <property type="entry name" value="Metallo-dependent hydrolases"/>
    <property type="match status" value="1"/>
</dbReference>
<dbReference type="Proteomes" id="UP000707356">
    <property type="component" value="Unassembled WGS sequence"/>
</dbReference>
<dbReference type="PANTHER" id="PTHR22642">
    <property type="entry name" value="IMIDAZOLONEPROPIONASE"/>
    <property type="match status" value="1"/>
</dbReference>
<dbReference type="InterPro" id="IPR033932">
    <property type="entry name" value="YtcJ-like"/>
</dbReference>
<dbReference type="GO" id="GO:0016810">
    <property type="term" value="F:hydrolase activity, acting on carbon-nitrogen (but not peptide) bonds"/>
    <property type="evidence" value="ECO:0007669"/>
    <property type="project" value="InterPro"/>
</dbReference>
<dbReference type="EMBL" id="JAHHHV010000015">
    <property type="protein sequence ID" value="MBW4464544.1"/>
    <property type="molecule type" value="Genomic_DNA"/>
</dbReference>
<dbReference type="Gene3D" id="2.30.40.10">
    <property type="entry name" value="Urease, subunit C, domain 1"/>
    <property type="match status" value="1"/>
</dbReference>
<reference evidence="2" key="2">
    <citation type="journal article" date="2022" name="Microbiol. Resour. Announc.">
        <title>Metagenome Sequencing to Explore Phylogenomics of Terrestrial Cyanobacteria.</title>
        <authorList>
            <person name="Ward R.D."/>
            <person name="Stajich J.E."/>
            <person name="Johansen J.R."/>
            <person name="Huntemann M."/>
            <person name="Clum A."/>
            <person name="Foster B."/>
            <person name="Foster B."/>
            <person name="Roux S."/>
            <person name="Palaniappan K."/>
            <person name="Varghese N."/>
            <person name="Mukherjee S."/>
            <person name="Reddy T.B.K."/>
            <person name="Daum C."/>
            <person name="Copeland A."/>
            <person name="Chen I.A."/>
            <person name="Ivanova N.N."/>
            <person name="Kyrpides N.C."/>
            <person name="Shapiro N."/>
            <person name="Eloe-Fadrosh E.A."/>
            <person name="Pietrasiak N."/>
        </authorList>
    </citation>
    <scope>NUCLEOTIDE SEQUENCE</scope>
    <source>
        <strain evidence="2">GSE-TBD4-15B</strain>
    </source>
</reference>
<dbReference type="PROSITE" id="PS51318">
    <property type="entry name" value="TAT"/>
    <property type="match status" value="1"/>
</dbReference>
<evidence type="ECO:0000259" key="1">
    <source>
        <dbReference type="Pfam" id="PF07969"/>
    </source>
</evidence>
<dbReference type="CDD" id="cd01300">
    <property type="entry name" value="YtcJ_like"/>
    <property type="match status" value="1"/>
</dbReference>
<dbReference type="PANTHER" id="PTHR22642:SF2">
    <property type="entry name" value="PROTEIN LONG AFTER FAR-RED 3"/>
    <property type="match status" value="1"/>
</dbReference>
<dbReference type="AlphaFoldDB" id="A0A951P9H0"/>
<feature type="domain" description="Amidohydrolase 3" evidence="1">
    <location>
        <begin position="111"/>
        <end position="602"/>
    </location>
</feature>
<dbReference type="InterPro" id="IPR006311">
    <property type="entry name" value="TAT_signal"/>
</dbReference>
<organism evidence="2 3">
    <name type="scientific">Pegethrix bostrychoides GSE-TBD4-15B</name>
    <dbReference type="NCBI Taxonomy" id="2839662"/>
    <lineage>
        <taxon>Bacteria</taxon>
        <taxon>Bacillati</taxon>
        <taxon>Cyanobacteriota</taxon>
        <taxon>Cyanophyceae</taxon>
        <taxon>Oculatellales</taxon>
        <taxon>Oculatellaceae</taxon>
        <taxon>Pegethrix</taxon>
    </lineage>
</organism>
<accession>A0A951P9H0</accession>
<dbReference type="SUPFAM" id="SSF51338">
    <property type="entry name" value="Composite domain of metallo-dependent hydrolases"/>
    <property type="match status" value="1"/>
</dbReference>
<dbReference type="InterPro" id="IPR011059">
    <property type="entry name" value="Metal-dep_hydrolase_composite"/>
</dbReference>
<sequence length="604" mass="66007">MSKHQQRLESCPCCNPAMHLLAQTFISRRQFMLLGTGAFAATLALSRQSNAVPALTVSQADTTADTIYINADVVTANDAQPTAEAVAIKAGRILAVGDRATVEQFKGNATQIFDLQGRTMMPGFIDPHGHVFQQGLAAVVADLLPPPDGPIDDIAKLQAALRTWGSQPAAAELGWIIGNGYDDAMLQEQRHPTRADLDAVSTEQPILIIHQSGHLGVLNSKGLEKVGITATTSNPQGGVIRRQADSNEPDGVLEENAFYLALSTVAKTAQVSPEAPLNLIRRGTEIYARYGFTTAQEGRAIKGVYEAIRAAAAQAPLPIDVAVYVDYAAHPDAHTWGVSQTYTNRVRLAGVKMTFDGSPQGRTAWLSQPYYQVPEGQPADYLGYGVYTEEQAINLVDSAYQHNVQSINHCNGDAAIDQFIMAVRKATEKHGKGDRRTTLIHGQTVREDQLDAMKELGMFPALFPAHVFYWGDWHREVTLGPERAARISPMRSALDRGMKATIHTDSPVVLPHPTRTMWSAVNRRTRSDFVLGADQRLTPLEALKALTIWAAYQHFEEDQKGSIEVGKLADFAILSDNPLTVDPTTIRDIEVLETIKEGETVYKR</sequence>
<comment type="caution">
    <text evidence="2">The sequence shown here is derived from an EMBL/GenBank/DDBJ whole genome shotgun (WGS) entry which is preliminary data.</text>
</comment>
<dbReference type="Gene3D" id="3.20.20.140">
    <property type="entry name" value="Metal-dependent hydrolases"/>
    <property type="match status" value="1"/>
</dbReference>
<gene>
    <name evidence="2" type="ORF">KME07_03765</name>
</gene>
<dbReference type="InterPro" id="IPR032466">
    <property type="entry name" value="Metal_Hydrolase"/>
</dbReference>